<comment type="subunit">
    <text evidence="11">The system is composed of three essential subunits: KdpA, KdpB and KdpC.</text>
</comment>
<keyword evidence="9 11" id="KW-0406">Ion transport</keyword>
<dbReference type="OrthoDB" id="9809491at2"/>
<evidence type="ECO:0000256" key="6">
    <source>
        <dbReference type="ARBA" id="ARBA00022840"/>
    </source>
</evidence>
<keyword evidence="6 11" id="KW-0067">ATP-binding</keyword>
<keyword evidence="2 11" id="KW-1003">Cell membrane</keyword>
<dbReference type="Pfam" id="PF02669">
    <property type="entry name" value="KdpC"/>
    <property type="match status" value="1"/>
</dbReference>
<comment type="caution">
    <text evidence="12">The sequence shown here is derived from an EMBL/GenBank/DDBJ whole genome shotgun (WGS) entry which is preliminary data.</text>
</comment>
<accession>A0A0L9Y9K9</accession>
<dbReference type="NCBIfam" id="TIGR00681">
    <property type="entry name" value="kdpC"/>
    <property type="match status" value="1"/>
</dbReference>
<keyword evidence="5 11" id="KW-0547">Nucleotide-binding</keyword>
<name>A0A0L9Y9K9_CLOBO</name>
<dbReference type="HAMAP" id="MF_00276">
    <property type="entry name" value="KdpC"/>
    <property type="match status" value="1"/>
</dbReference>
<evidence type="ECO:0000256" key="3">
    <source>
        <dbReference type="ARBA" id="ARBA00022538"/>
    </source>
</evidence>
<dbReference type="InterPro" id="IPR003820">
    <property type="entry name" value="KdpC"/>
</dbReference>
<sequence length="201" mass="22309">MKEFKAVFPKALIIFIIFTILCGGIYTIFITGISQLIFPKQANGSIIEVNGKKYGSVLLAQQYNDEKHLWGRIMNIDTDTFVDENGKKLAYSAPSNLSPASKEYEALVQERVDKIKENHPEQDEQAIPVDLVTCSGSGLDPHISVAAAKYQMERVAKNNNMEVKDVEKIIDKYTSGKLFGVLGEKTVNVLEVNLAIDGILK</sequence>
<gene>
    <name evidence="11 12" type="primary">kdpC</name>
    <name evidence="12" type="ORF">FC774_01415</name>
    <name evidence="13" type="ORF">FDB51_12310</name>
</gene>
<evidence type="ECO:0000256" key="5">
    <source>
        <dbReference type="ARBA" id="ARBA00022741"/>
    </source>
</evidence>
<dbReference type="GO" id="GO:0005886">
    <property type="term" value="C:plasma membrane"/>
    <property type="evidence" value="ECO:0007669"/>
    <property type="project" value="UniProtKB-SubCell"/>
</dbReference>
<evidence type="ECO:0000256" key="11">
    <source>
        <dbReference type="HAMAP-Rule" id="MF_00276"/>
    </source>
</evidence>
<dbReference type="Proteomes" id="UP000473681">
    <property type="component" value="Unassembled WGS sequence"/>
</dbReference>
<comment type="similarity">
    <text evidence="11">Belongs to the KdpC family.</text>
</comment>
<keyword evidence="1 11" id="KW-0813">Transport</keyword>
<evidence type="ECO:0000256" key="2">
    <source>
        <dbReference type="ARBA" id="ARBA00022475"/>
    </source>
</evidence>
<dbReference type="EMBL" id="SWVK01000016">
    <property type="protein sequence ID" value="NFN35891.1"/>
    <property type="molecule type" value="Genomic_DNA"/>
</dbReference>
<evidence type="ECO:0000256" key="10">
    <source>
        <dbReference type="ARBA" id="ARBA00023136"/>
    </source>
</evidence>
<evidence type="ECO:0000313" key="12">
    <source>
        <dbReference type="EMBL" id="NFF86570.1"/>
    </source>
</evidence>
<keyword evidence="3 11" id="KW-0633">Potassium transport</keyword>
<evidence type="ECO:0000313" key="14">
    <source>
        <dbReference type="Proteomes" id="UP000473681"/>
    </source>
</evidence>
<protein>
    <recommendedName>
        <fullName evidence="11">Potassium-transporting ATPase KdpC subunit</fullName>
    </recommendedName>
    <alternativeName>
        <fullName evidence="11">ATP phosphohydrolase [potassium-transporting] C chain</fullName>
    </alternativeName>
    <alternativeName>
        <fullName evidence="11">Potassium-binding and translocating subunit C</fullName>
    </alternativeName>
    <alternativeName>
        <fullName evidence="11">Potassium-translocating ATPase C chain</fullName>
    </alternativeName>
</protein>
<proteinExistence type="inferred from homology"/>
<organism evidence="12 15">
    <name type="scientific">Clostridium botulinum</name>
    <dbReference type="NCBI Taxonomy" id="1491"/>
    <lineage>
        <taxon>Bacteria</taxon>
        <taxon>Bacillati</taxon>
        <taxon>Bacillota</taxon>
        <taxon>Clostridia</taxon>
        <taxon>Eubacteriales</taxon>
        <taxon>Clostridiaceae</taxon>
        <taxon>Clostridium</taxon>
    </lineage>
</organism>
<dbReference type="NCBIfam" id="NF001454">
    <property type="entry name" value="PRK00315.1"/>
    <property type="match status" value="1"/>
</dbReference>
<keyword evidence="7 11" id="KW-0630">Potassium</keyword>
<dbReference type="Proteomes" id="UP000476820">
    <property type="component" value="Unassembled WGS sequence"/>
</dbReference>
<dbReference type="RefSeq" id="WP_053342145.1">
    <property type="nucleotide sequence ID" value="NZ_JACBEK010000001.1"/>
</dbReference>
<comment type="function">
    <text evidence="11">Part of the high-affinity ATP-driven potassium transport (or Kdp) system, which catalyzes the hydrolysis of ATP coupled with the electrogenic transport of potassium into the cytoplasm. This subunit acts as a catalytic chaperone that increases the ATP-binding affinity of the ATP-hydrolyzing subunit KdpB by the formation of a transient KdpB/KdpC/ATP ternary complex.</text>
</comment>
<evidence type="ECO:0000256" key="8">
    <source>
        <dbReference type="ARBA" id="ARBA00022989"/>
    </source>
</evidence>
<evidence type="ECO:0000313" key="13">
    <source>
        <dbReference type="EMBL" id="NFN35891.1"/>
    </source>
</evidence>
<evidence type="ECO:0000256" key="4">
    <source>
        <dbReference type="ARBA" id="ARBA00022692"/>
    </source>
</evidence>
<evidence type="ECO:0000256" key="1">
    <source>
        <dbReference type="ARBA" id="ARBA00022448"/>
    </source>
</evidence>
<dbReference type="AlphaFoldDB" id="A0A0L9Y9K9"/>
<evidence type="ECO:0000256" key="7">
    <source>
        <dbReference type="ARBA" id="ARBA00022958"/>
    </source>
</evidence>
<dbReference type="EMBL" id="SWOV01000002">
    <property type="protein sequence ID" value="NFF86570.1"/>
    <property type="molecule type" value="Genomic_DNA"/>
</dbReference>
<dbReference type="PIRSF" id="PIRSF001296">
    <property type="entry name" value="K_ATPase_KdpC"/>
    <property type="match status" value="1"/>
</dbReference>
<comment type="subcellular location">
    <subcellularLocation>
        <location evidence="11">Cell membrane</location>
        <topology evidence="11">Single-pass membrane protein</topology>
    </subcellularLocation>
</comment>
<dbReference type="PANTHER" id="PTHR30042:SF2">
    <property type="entry name" value="POTASSIUM-TRANSPORTING ATPASE KDPC SUBUNIT"/>
    <property type="match status" value="1"/>
</dbReference>
<dbReference type="GO" id="GO:0005524">
    <property type="term" value="F:ATP binding"/>
    <property type="evidence" value="ECO:0007669"/>
    <property type="project" value="UniProtKB-UniRule"/>
</dbReference>
<dbReference type="GO" id="GO:0008556">
    <property type="term" value="F:P-type potassium transmembrane transporter activity"/>
    <property type="evidence" value="ECO:0007669"/>
    <property type="project" value="InterPro"/>
</dbReference>
<evidence type="ECO:0000313" key="15">
    <source>
        <dbReference type="Proteomes" id="UP000476820"/>
    </source>
</evidence>
<feature type="transmembrane region" description="Helical" evidence="11">
    <location>
        <begin position="12"/>
        <end position="38"/>
    </location>
</feature>
<keyword evidence="4 11" id="KW-0812">Transmembrane</keyword>
<keyword evidence="10 11" id="KW-0472">Membrane</keyword>
<reference evidence="14 15" key="1">
    <citation type="submission" date="2019-04" db="EMBL/GenBank/DDBJ databases">
        <title>Genome sequencing of Clostridium botulinum Groups I-IV and Clostridium butyricum.</title>
        <authorList>
            <person name="Brunt J."/>
            <person name="Van Vliet A.H.M."/>
            <person name="Stringer S.C."/>
            <person name="Carter A.T."/>
            <person name="Peck M.W."/>
        </authorList>
    </citation>
    <scope>NUCLEOTIDE SEQUENCE [LARGE SCALE GENOMIC DNA]</scope>
    <source>
        <strain evidence="12 15">1605</strain>
        <strain evidence="13 14">CB-K-33E</strain>
    </source>
</reference>
<dbReference type="PANTHER" id="PTHR30042">
    <property type="entry name" value="POTASSIUM-TRANSPORTING ATPASE C CHAIN"/>
    <property type="match status" value="1"/>
</dbReference>
<evidence type="ECO:0000256" key="9">
    <source>
        <dbReference type="ARBA" id="ARBA00023065"/>
    </source>
</evidence>
<keyword evidence="8 11" id="KW-1133">Transmembrane helix</keyword>